<evidence type="ECO:0000256" key="1">
    <source>
        <dbReference type="ARBA" id="ARBA00000724"/>
    </source>
</evidence>
<proteinExistence type="inferred from homology"/>
<dbReference type="EC" id="2.1.1.233" evidence="3"/>
<keyword evidence="6" id="KW-0949">S-adenosyl-L-methionine</keyword>
<evidence type="ECO:0000256" key="4">
    <source>
        <dbReference type="ARBA" id="ARBA00022603"/>
    </source>
</evidence>
<evidence type="ECO:0000313" key="9">
    <source>
        <dbReference type="Proteomes" id="UP000030754"/>
    </source>
</evidence>
<dbReference type="Proteomes" id="UP000030754">
    <property type="component" value="Unassembled WGS sequence"/>
</dbReference>
<dbReference type="GeneID" id="25475225"/>
<dbReference type="InterPro" id="IPR016651">
    <property type="entry name" value="LCMT1"/>
</dbReference>
<organism evidence="8 9">
    <name type="scientific">Eimeria necatrix</name>
    <dbReference type="NCBI Taxonomy" id="51315"/>
    <lineage>
        <taxon>Eukaryota</taxon>
        <taxon>Sar</taxon>
        <taxon>Alveolata</taxon>
        <taxon>Apicomplexa</taxon>
        <taxon>Conoidasida</taxon>
        <taxon>Coccidia</taxon>
        <taxon>Eucoccidiorida</taxon>
        <taxon>Eimeriorina</taxon>
        <taxon>Eimeriidae</taxon>
        <taxon>Eimeria</taxon>
    </lineage>
</organism>
<dbReference type="InterPro" id="IPR007213">
    <property type="entry name" value="Ppm1/Ppm2/Tcmp"/>
</dbReference>
<comment type="similarity">
    <text evidence="2">Belongs to the methyltransferase superfamily. LCMT family.</text>
</comment>
<dbReference type="RefSeq" id="XP_013440692.1">
    <property type="nucleotide sequence ID" value="XM_013585238.1"/>
</dbReference>
<dbReference type="OrthoDB" id="203237at2759"/>
<comment type="catalytic activity">
    <reaction evidence="1">
        <text>[phosphatase 2A protein]-C-terminal L-leucine + S-adenosyl-L-methionine = [phosphatase 2A protein]-C-terminal L-leucine methyl ester + S-adenosyl-L-homocysteine</text>
        <dbReference type="Rhea" id="RHEA:48544"/>
        <dbReference type="Rhea" id="RHEA-COMP:12134"/>
        <dbReference type="Rhea" id="RHEA-COMP:12135"/>
        <dbReference type="ChEBI" id="CHEBI:57856"/>
        <dbReference type="ChEBI" id="CHEBI:59789"/>
        <dbReference type="ChEBI" id="CHEBI:90516"/>
        <dbReference type="ChEBI" id="CHEBI:90517"/>
        <dbReference type="EC" id="2.1.1.233"/>
    </reaction>
</comment>
<keyword evidence="4 8" id="KW-0489">Methyltransferase</keyword>
<evidence type="ECO:0000256" key="3">
    <source>
        <dbReference type="ARBA" id="ARBA00012834"/>
    </source>
</evidence>
<gene>
    <name evidence="8" type="ORF">ENH_00050780</name>
</gene>
<name>U6MNT3_9EIME</name>
<keyword evidence="5 8" id="KW-0808">Transferase</keyword>
<dbReference type="InterPro" id="IPR029063">
    <property type="entry name" value="SAM-dependent_MTases_sf"/>
</dbReference>
<protein>
    <recommendedName>
        <fullName evidence="3">[phosphatase 2A protein]-leucine-carboxy methyltransferase</fullName>
        <ecNumber evidence="3">2.1.1.233</ecNumber>
    </recommendedName>
    <alternativeName>
        <fullName evidence="7">[Phosphatase 2A protein]-leucine-carboxy methyltransferase 1</fullName>
    </alternativeName>
</protein>
<accession>U6MNT3</accession>
<dbReference type="Pfam" id="PF04072">
    <property type="entry name" value="LCM"/>
    <property type="match status" value="1"/>
</dbReference>
<sequence length="598" mass="63951">MRPGQEGWPHCCPTAPKAAQPPLGSAALFGSPSTAPLHGANAVSAAAVTSSQVDALQHQQHSSLACLWGTPRPRQPTPLPTDTFPRRPGFPLGCAVQRAADAVHAGSTEPPIFPGMHAFEEPAAFGVGRCGGASLGTLNSSWRGTHSPGFGSPGVCMSPRAAAATASIGDRASAQSGTFCHSPRPLGPLGEDRETVEGWGASGWGGDCAGVKQTSGDAATSKLSAALLGYFPDEFLSHFVTQPIRMQPLINRGYYSRVEAIRRLIKSFLEDAQSLATKRQSRQPAGEAEAEISCSNRDASGQSAATAVVPPVGAAQCTFQAQENAACVGQARDSMNGEGGNPIAQVVNIGAGADTTAFFLARQGSAVAFDIDFPDVCREKAAVIRRVPELRDCVGASCQSTAIGDSCVLRTKNYRLVAVDMRDVNALKAAMKNAGLREDLPTLFLCECVLIYLRIEEADAVLRWASAAVPLAPSALVIYEQFNPDDPFGRVMVRNLQMRNCPLLTIRKYPTLNSQRERFAEQGWPECSLADMRRVYEKFLPESERNRVQALEIFDELEEWWLIQSHYFLGVLLRPAPPQVGGSTLSSLVGVFERSDGQ</sequence>
<dbReference type="EMBL" id="HG722790">
    <property type="protein sequence ID" value="CDJ63330.1"/>
    <property type="molecule type" value="Genomic_DNA"/>
</dbReference>
<dbReference type="Gene3D" id="3.40.50.150">
    <property type="entry name" value="Vaccinia Virus protein VP39"/>
    <property type="match status" value="1"/>
</dbReference>
<dbReference type="VEuPathDB" id="ToxoDB:ENH_00050780"/>
<dbReference type="PANTHER" id="PTHR13600">
    <property type="entry name" value="LEUCINE CARBOXYL METHYLTRANSFERASE"/>
    <property type="match status" value="1"/>
</dbReference>
<dbReference type="GO" id="GO:0018423">
    <property type="term" value="F:protein C-terminal leucine carboxyl O-methyltransferase activity"/>
    <property type="evidence" value="ECO:0007669"/>
    <property type="project" value="UniProtKB-EC"/>
</dbReference>
<dbReference type="SUPFAM" id="SSF53335">
    <property type="entry name" value="S-adenosyl-L-methionine-dependent methyltransferases"/>
    <property type="match status" value="2"/>
</dbReference>
<evidence type="ECO:0000256" key="7">
    <source>
        <dbReference type="ARBA" id="ARBA00032526"/>
    </source>
</evidence>
<keyword evidence="9" id="KW-1185">Reference proteome</keyword>
<evidence type="ECO:0000313" key="8">
    <source>
        <dbReference type="EMBL" id="CDJ63330.1"/>
    </source>
</evidence>
<dbReference type="GO" id="GO:0032259">
    <property type="term" value="P:methylation"/>
    <property type="evidence" value="ECO:0007669"/>
    <property type="project" value="UniProtKB-KW"/>
</dbReference>
<dbReference type="AlphaFoldDB" id="U6MNT3"/>
<evidence type="ECO:0000256" key="6">
    <source>
        <dbReference type="ARBA" id="ARBA00022691"/>
    </source>
</evidence>
<dbReference type="PANTHER" id="PTHR13600:SF21">
    <property type="entry name" value="LEUCINE CARBOXYL METHYLTRANSFERASE 1"/>
    <property type="match status" value="1"/>
</dbReference>
<evidence type="ECO:0000256" key="2">
    <source>
        <dbReference type="ARBA" id="ARBA00010703"/>
    </source>
</evidence>
<evidence type="ECO:0000256" key="5">
    <source>
        <dbReference type="ARBA" id="ARBA00022679"/>
    </source>
</evidence>
<reference evidence="8" key="1">
    <citation type="submission" date="2013-10" db="EMBL/GenBank/DDBJ databases">
        <title>Genomic analysis of the causative agents of coccidiosis in chickens.</title>
        <authorList>
            <person name="Reid A.J."/>
            <person name="Blake D."/>
            <person name="Billington K."/>
            <person name="Browne H."/>
            <person name="Dunn M."/>
            <person name="Hung S."/>
            <person name="Kawahara F."/>
            <person name="Miranda-Saavedra D."/>
            <person name="Mourier T."/>
            <person name="Nagra H."/>
            <person name="Otto T.D."/>
            <person name="Rawlings N."/>
            <person name="Sanchez A."/>
            <person name="Sanders M."/>
            <person name="Subramaniam C."/>
            <person name="Tay Y."/>
            <person name="Dear P."/>
            <person name="Doerig C."/>
            <person name="Gruber A."/>
            <person name="Parkinson J."/>
            <person name="Shirley M."/>
            <person name="Wan K.L."/>
            <person name="Berriman M."/>
            <person name="Tomley F."/>
            <person name="Pain A."/>
        </authorList>
    </citation>
    <scope>NUCLEOTIDE SEQUENCE [LARGE SCALE GENOMIC DNA]</scope>
    <source>
        <strain evidence="8">Houghton</strain>
    </source>
</reference>
<reference evidence="8" key="2">
    <citation type="submission" date="2013-10" db="EMBL/GenBank/DDBJ databases">
        <authorList>
            <person name="Aslett M."/>
        </authorList>
    </citation>
    <scope>NUCLEOTIDE SEQUENCE [LARGE SCALE GENOMIC DNA]</scope>
    <source>
        <strain evidence="8">Houghton</strain>
    </source>
</reference>